<dbReference type="PANTHER" id="PTHR42709">
    <property type="entry name" value="ALKALINE PHOSPHATASE LIKE PROTEIN"/>
    <property type="match status" value="1"/>
</dbReference>
<feature type="transmembrane region" description="Helical" evidence="7">
    <location>
        <begin position="130"/>
        <end position="149"/>
    </location>
</feature>
<feature type="transmembrane region" description="Helical" evidence="7">
    <location>
        <begin position="57"/>
        <end position="78"/>
    </location>
</feature>
<gene>
    <name evidence="9" type="ORF">LZ11_01565</name>
</gene>
<dbReference type="InterPro" id="IPR032816">
    <property type="entry name" value="VTT_dom"/>
</dbReference>
<reference evidence="9 10" key="1">
    <citation type="submission" date="2019-07" db="EMBL/GenBank/DDBJ databases">
        <title>Genomic Encyclopedia of Type Strains, Phase I: the one thousand microbial genomes (KMG-I) project.</title>
        <authorList>
            <person name="Kyrpides N."/>
        </authorList>
    </citation>
    <scope>NUCLEOTIDE SEQUENCE [LARGE SCALE GENOMIC DNA]</scope>
    <source>
        <strain evidence="9 10">DSM 16647</strain>
    </source>
</reference>
<feature type="domain" description="VTT" evidence="8">
    <location>
        <begin position="38"/>
        <end position="163"/>
    </location>
</feature>
<feature type="transmembrane region" description="Helical" evidence="7">
    <location>
        <begin position="155"/>
        <end position="177"/>
    </location>
</feature>
<feature type="transmembrane region" description="Helical" evidence="7">
    <location>
        <begin position="20"/>
        <end position="50"/>
    </location>
</feature>
<evidence type="ECO:0000256" key="1">
    <source>
        <dbReference type="ARBA" id="ARBA00004651"/>
    </source>
</evidence>
<dbReference type="InterPro" id="IPR051311">
    <property type="entry name" value="DedA_domain"/>
</dbReference>
<keyword evidence="3" id="KW-1003">Cell membrane</keyword>
<dbReference type="EMBL" id="VNHO01000015">
    <property type="protein sequence ID" value="TYP53323.1"/>
    <property type="molecule type" value="Genomic_DNA"/>
</dbReference>
<comment type="caution">
    <text evidence="9">The sequence shown here is derived from an EMBL/GenBank/DDBJ whole genome shotgun (WGS) entry which is preliminary data.</text>
</comment>
<protein>
    <submittedName>
        <fullName evidence="9">Membrane protein DedA with SNARE-associated domain</fullName>
    </submittedName>
</protein>
<dbReference type="Pfam" id="PF09335">
    <property type="entry name" value="VTT_dom"/>
    <property type="match status" value="1"/>
</dbReference>
<dbReference type="GO" id="GO:0005886">
    <property type="term" value="C:plasma membrane"/>
    <property type="evidence" value="ECO:0007669"/>
    <property type="project" value="UniProtKB-SubCell"/>
</dbReference>
<accession>A0A5S5ANT3</accession>
<comment type="subcellular location">
    <subcellularLocation>
        <location evidence="1">Cell membrane</location>
        <topology evidence="1">Multi-pass membrane protein</topology>
    </subcellularLocation>
</comment>
<dbReference type="PANTHER" id="PTHR42709:SF6">
    <property type="entry name" value="UNDECAPRENYL PHOSPHATE TRANSPORTER A"/>
    <property type="match status" value="1"/>
</dbReference>
<dbReference type="AlphaFoldDB" id="A0A5S5ANT3"/>
<sequence length="183" mass="20662">MVIVMNSLLSELYEVVLDYGYVAIFAILAFEGTGMPAPVQVVFLAAAFLIKKGKISFWTAVLTMALGNLLGNVLAYYAGRIKGKPFFDRYGEKIKLWREGFDRIKEWYSRYGGLVIVGSRLIGIPRTPAVWASGIIGIDFRVYVIYSFLADFIWASFYTFLMYKGLALLHLIGRFIIKSKSPQ</sequence>
<keyword evidence="6 7" id="KW-0472">Membrane</keyword>
<evidence type="ECO:0000256" key="2">
    <source>
        <dbReference type="ARBA" id="ARBA00010792"/>
    </source>
</evidence>
<keyword evidence="5 7" id="KW-1133">Transmembrane helix</keyword>
<evidence type="ECO:0000256" key="4">
    <source>
        <dbReference type="ARBA" id="ARBA00022692"/>
    </source>
</evidence>
<keyword evidence="10" id="KW-1185">Reference proteome</keyword>
<evidence type="ECO:0000256" key="3">
    <source>
        <dbReference type="ARBA" id="ARBA00022475"/>
    </source>
</evidence>
<evidence type="ECO:0000313" key="10">
    <source>
        <dbReference type="Proteomes" id="UP000322294"/>
    </source>
</evidence>
<proteinExistence type="inferred from homology"/>
<evidence type="ECO:0000313" key="9">
    <source>
        <dbReference type="EMBL" id="TYP53323.1"/>
    </source>
</evidence>
<dbReference type="Proteomes" id="UP000322294">
    <property type="component" value="Unassembled WGS sequence"/>
</dbReference>
<comment type="similarity">
    <text evidence="2">Belongs to the DedA family.</text>
</comment>
<evidence type="ECO:0000256" key="6">
    <source>
        <dbReference type="ARBA" id="ARBA00023136"/>
    </source>
</evidence>
<name>A0A5S5ANT3_9FIRM</name>
<evidence type="ECO:0000256" key="5">
    <source>
        <dbReference type="ARBA" id="ARBA00022989"/>
    </source>
</evidence>
<evidence type="ECO:0000256" key="7">
    <source>
        <dbReference type="SAM" id="Phobius"/>
    </source>
</evidence>
<organism evidence="9 10">
    <name type="scientific">Thermosediminibacter litoriperuensis</name>
    <dbReference type="NCBI Taxonomy" id="291989"/>
    <lineage>
        <taxon>Bacteria</taxon>
        <taxon>Bacillati</taxon>
        <taxon>Bacillota</taxon>
        <taxon>Clostridia</taxon>
        <taxon>Thermosediminibacterales</taxon>
        <taxon>Thermosediminibacteraceae</taxon>
        <taxon>Thermosediminibacter</taxon>
    </lineage>
</organism>
<evidence type="ECO:0000259" key="8">
    <source>
        <dbReference type="Pfam" id="PF09335"/>
    </source>
</evidence>
<keyword evidence="4 7" id="KW-0812">Transmembrane</keyword>
<dbReference type="RefSeq" id="WP_246110752.1">
    <property type="nucleotide sequence ID" value="NZ_VNHO01000015.1"/>
</dbReference>